<reference evidence="2 3" key="1">
    <citation type="journal article" date="2018" name="Nat. Biotechnol.">
        <title>A standardized bacterial taxonomy based on genome phylogeny substantially revises the tree of life.</title>
        <authorList>
            <person name="Parks D.H."/>
            <person name="Chuvochina M."/>
            <person name="Waite D.W."/>
            <person name="Rinke C."/>
            <person name="Skarshewski A."/>
            <person name="Chaumeil P.A."/>
            <person name="Hugenholtz P."/>
        </authorList>
    </citation>
    <scope>NUCLEOTIDE SEQUENCE [LARGE SCALE GENOMIC DNA]</scope>
    <source>
        <strain evidence="2">UBA9158</strain>
    </source>
</reference>
<dbReference type="EMBL" id="DMND01000054">
    <property type="protein sequence ID" value="HAN26727.1"/>
    <property type="molecule type" value="Genomic_DNA"/>
</dbReference>
<feature type="non-terminal residue" evidence="2">
    <location>
        <position position="1"/>
    </location>
</feature>
<dbReference type="GO" id="GO:0004352">
    <property type="term" value="F:glutamate dehydrogenase (NAD+) activity"/>
    <property type="evidence" value="ECO:0007669"/>
    <property type="project" value="InterPro"/>
</dbReference>
<gene>
    <name evidence="2" type="ORF">DCP75_03210</name>
</gene>
<dbReference type="GO" id="GO:0006538">
    <property type="term" value="P:L-glutamate catabolic process"/>
    <property type="evidence" value="ECO:0007669"/>
    <property type="project" value="InterPro"/>
</dbReference>
<dbReference type="Pfam" id="PF21074">
    <property type="entry name" value="GDH_C"/>
    <property type="match status" value="1"/>
</dbReference>
<comment type="caution">
    <text evidence="2">The sequence shown here is derived from an EMBL/GenBank/DDBJ whole genome shotgun (WGS) entry which is preliminary data.</text>
</comment>
<evidence type="ECO:0000313" key="2">
    <source>
        <dbReference type="EMBL" id="HAN26727.1"/>
    </source>
</evidence>
<accession>A0A3C1KJ47</accession>
<dbReference type="PANTHER" id="PTHR43403">
    <property type="entry name" value="NAD-SPECIFIC GLUTAMATE DEHYDROGENASE"/>
    <property type="match status" value="1"/>
</dbReference>
<proteinExistence type="predicted"/>
<evidence type="ECO:0000313" key="3">
    <source>
        <dbReference type="Proteomes" id="UP000259273"/>
    </source>
</evidence>
<sequence>EELIASDLGLDPHLAAAVTTAFPPQLLERYPEEVAEHGLRREIMCTQVANDIVNRLGFNFVPRQRKATGAPVADVARAYTAVMHIYAVDELWARVEALDYTVDAAVQQTMMHCLMRLVRRASRWLLRNRRHEMAPTRAIAEFAEGVAQLREALPTMLRGRAAEQYRAMSEHWQQAGVDASLAEAVAGALQGYTALGIVQAARETEAPLMHVAELYFEMGERLQLDWFSGQILASKVENEWQALARDTYLEDLEWQQRTLAVGALRYLTADGSLDGCLQTWEEQQAALLSRWQDMVTELHTTDSPDFAMFAVAVRELLDLAQSSLRT</sequence>
<dbReference type="InterPro" id="IPR048381">
    <property type="entry name" value="GDH_C"/>
</dbReference>
<organism evidence="2 3">
    <name type="scientific">Haliea salexigens</name>
    <dbReference type="NCBI Taxonomy" id="287487"/>
    <lineage>
        <taxon>Bacteria</taxon>
        <taxon>Pseudomonadati</taxon>
        <taxon>Pseudomonadota</taxon>
        <taxon>Gammaproteobacteria</taxon>
        <taxon>Cellvibrionales</taxon>
        <taxon>Halieaceae</taxon>
        <taxon>Haliea</taxon>
    </lineage>
</organism>
<dbReference type="GO" id="GO:0004069">
    <property type="term" value="F:L-aspartate:2-oxoglutarate aminotransferase activity"/>
    <property type="evidence" value="ECO:0007669"/>
    <property type="project" value="InterPro"/>
</dbReference>
<name>A0A3C1KJ47_9GAMM</name>
<dbReference type="PANTHER" id="PTHR43403:SF1">
    <property type="entry name" value="NAD-SPECIFIC GLUTAMATE DEHYDROGENASE"/>
    <property type="match status" value="1"/>
</dbReference>
<dbReference type="AlphaFoldDB" id="A0A3C1KJ47"/>
<dbReference type="InterPro" id="IPR007780">
    <property type="entry name" value="NAD_Glu_DH_bac"/>
</dbReference>
<protein>
    <submittedName>
        <fullName evidence="2">NAD-glutamate dehydrogenase</fullName>
    </submittedName>
</protein>
<feature type="domain" description="NAD-specific glutamate dehydrogenase C-terminal" evidence="1">
    <location>
        <begin position="1"/>
        <end position="317"/>
    </location>
</feature>
<evidence type="ECO:0000259" key="1">
    <source>
        <dbReference type="Pfam" id="PF21074"/>
    </source>
</evidence>
<dbReference type="Proteomes" id="UP000259273">
    <property type="component" value="Unassembled WGS sequence"/>
</dbReference>